<dbReference type="EMBL" id="JARNBH010000002">
    <property type="protein sequence ID" value="MEC0271469.1"/>
    <property type="molecule type" value="Genomic_DNA"/>
</dbReference>
<sequence>MKCNRADVYQAAIGGCLADCGMAKLPPRLLNKRESLTADDYKEIHAHPIFSYKMIKDSSIIKDSVKVAVLEHHGRLDRRNTIMFKEKIHSLNLSSSS</sequence>
<dbReference type="PANTHER" id="PTHR43155">
    <property type="entry name" value="CYCLIC DI-GMP PHOSPHODIESTERASE PA4108-RELATED"/>
    <property type="match status" value="1"/>
</dbReference>
<evidence type="ECO:0008006" key="3">
    <source>
        <dbReference type="Google" id="ProtNLM"/>
    </source>
</evidence>
<dbReference type="Gene3D" id="1.10.3210.10">
    <property type="entry name" value="Hypothetical protein af1432"/>
    <property type="match status" value="1"/>
</dbReference>
<protein>
    <recommendedName>
        <fullName evidence="3">HD domain-containing protein</fullName>
    </recommendedName>
</protein>
<keyword evidence="2" id="KW-1185">Reference proteome</keyword>
<organism evidence="1 2">
    <name type="scientific">Peribacillus castrilensis</name>
    <dbReference type="NCBI Taxonomy" id="2897690"/>
    <lineage>
        <taxon>Bacteria</taxon>
        <taxon>Bacillati</taxon>
        <taxon>Bacillota</taxon>
        <taxon>Bacilli</taxon>
        <taxon>Bacillales</taxon>
        <taxon>Bacillaceae</taxon>
        <taxon>Peribacillus</taxon>
    </lineage>
</organism>
<comment type="caution">
    <text evidence="1">The sequence shown here is derived from an EMBL/GenBank/DDBJ whole genome shotgun (WGS) entry which is preliminary data.</text>
</comment>
<dbReference type="Pfam" id="PF13487">
    <property type="entry name" value="HD_5"/>
    <property type="match status" value="1"/>
</dbReference>
<name>A0AAW9N0A3_9BACI</name>
<reference evidence="1 2" key="1">
    <citation type="submission" date="2023-03" db="EMBL/GenBank/DDBJ databases">
        <title>Bacillus Genome Sequencing.</title>
        <authorList>
            <person name="Dunlap C."/>
        </authorList>
    </citation>
    <scope>NUCLEOTIDE SEQUENCE [LARGE SCALE GENOMIC DNA]</scope>
    <source>
        <strain evidence="1 2">B-41290</strain>
    </source>
</reference>
<evidence type="ECO:0000313" key="2">
    <source>
        <dbReference type="Proteomes" id="UP001307168"/>
    </source>
</evidence>
<proteinExistence type="predicted"/>
<dbReference type="AlphaFoldDB" id="A0AAW9N0A3"/>
<dbReference type="Proteomes" id="UP001307168">
    <property type="component" value="Unassembled WGS sequence"/>
</dbReference>
<dbReference type="PANTHER" id="PTHR43155:SF2">
    <property type="entry name" value="CYCLIC DI-GMP PHOSPHODIESTERASE PA4108"/>
    <property type="match status" value="1"/>
</dbReference>
<dbReference type="SUPFAM" id="SSF109604">
    <property type="entry name" value="HD-domain/PDEase-like"/>
    <property type="match status" value="1"/>
</dbReference>
<dbReference type="RefSeq" id="WP_367405850.1">
    <property type="nucleotide sequence ID" value="NZ_JARNBH010000002.1"/>
</dbReference>
<accession>A0AAW9N0A3</accession>
<evidence type="ECO:0000313" key="1">
    <source>
        <dbReference type="EMBL" id="MEC0271469.1"/>
    </source>
</evidence>
<gene>
    <name evidence="1" type="ORF">P4706_00015</name>
</gene>